<dbReference type="InterPro" id="IPR027417">
    <property type="entry name" value="P-loop_NTPase"/>
</dbReference>
<accession>A0A0M7A2C5</accession>
<feature type="domain" description="SF4 helicase" evidence="1">
    <location>
        <begin position="128"/>
        <end position="212"/>
    </location>
</feature>
<dbReference type="Proteomes" id="UP000053235">
    <property type="component" value="Unassembled WGS sequence"/>
</dbReference>
<dbReference type="GO" id="GO:0005524">
    <property type="term" value="F:ATP binding"/>
    <property type="evidence" value="ECO:0007669"/>
    <property type="project" value="InterPro"/>
</dbReference>
<name>A0A0M7A2C5_9HYPH</name>
<reference evidence="3" key="1">
    <citation type="submission" date="2015-07" db="EMBL/GenBank/DDBJ databases">
        <authorList>
            <person name="Rodrigo-Torres Lidia"/>
            <person name="Arahal R.David."/>
        </authorList>
    </citation>
    <scope>NUCLEOTIDE SEQUENCE [LARGE SCALE GENOMIC DNA]</scope>
    <source>
        <strain evidence="3">CECT 5112</strain>
    </source>
</reference>
<dbReference type="NCBIfam" id="NF004629">
    <property type="entry name" value="PRK05973.1"/>
    <property type="match status" value="1"/>
</dbReference>
<evidence type="ECO:0000259" key="1">
    <source>
        <dbReference type="Pfam" id="PF03796"/>
    </source>
</evidence>
<keyword evidence="2" id="KW-0347">Helicase</keyword>
<evidence type="ECO:0000313" key="3">
    <source>
        <dbReference type="Proteomes" id="UP000053235"/>
    </source>
</evidence>
<keyword evidence="2" id="KW-0067">ATP-binding</keyword>
<dbReference type="RefSeq" id="WP_055671645.1">
    <property type="nucleotide sequence ID" value="NZ_CXWD01000006.1"/>
</dbReference>
<dbReference type="Gene3D" id="3.40.50.300">
    <property type="entry name" value="P-loop containing nucleotide triphosphate hydrolases"/>
    <property type="match status" value="2"/>
</dbReference>
<dbReference type="GO" id="GO:0016787">
    <property type="term" value="F:hydrolase activity"/>
    <property type="evidence" value="ECO:0007669"/>
    <property type="project" value="UniProtKB-KW"/>
</dbReference>
<dbReference type="EMBL" id="CXWD01000006">
    <property type="protein sequence ID" value="CTQ68999.1"/>
    <property type="molecule type" value="Genomic_DNA"/>
</dbReference>
<dbReference type="EC" id="3.6.4.12" evidence="2"/>
<dbReference type="AlphaFoldDB" id="A0A0M7A2C5"/>
<dbReference type="PANTHER" id="PTHR30153">
    <property type="entry name" value="REPLICATIVE DNA HELICASE DNAB"/>
    <property type="match status" value="1"/>
</dbReference>
<gene>
    <name evidence="2" type="primary">dnaB_2</name>
    <name evidence="2" type="ORF">LAX5112_01964</name>
</gene>
<dbReference type="Pfam" id="PF03796">
    <property type="entry name" value="DnaB_C"/>
    <property type="match status" value="1"/>
</dbReference>
<sequence>MDTLSTPIFRLKKRAHQLVRDEGLPLHRALDRVAQHEGFRNWSLLANRYKTDPLHIQVLNQMRPGHTLLVGGRPRQGKTKLGLKLVARAAVADGPVAVFSLDYTEDQIRAEFAHLWESGNQSPRHPIIDVSDQICADHIVARLQQAPGCSLVLIDYLQLLDQSRATPPLDEQLQILNQFAKSSGCKMVFLAQIDRDFENSGRKLPDFGDVRQPNPCDFSRFDLGCFLHGGEVQIVPAR</sequence>
<protein>
    <submittedName>
        <fullName evidence="2">Replicative DNA helicase</fullName>
        <ecNumber evidence="2">3.6.4.12</ecNumber>
    </submittedName>
</protein>
<dbReference type="GO" id="GO:0006260">
    <property type="term" value="P:DNA replication"/>
    <property type="evidence" value="ECO:0007669"/>
    <property type="project" value="InterPro"/>
</dbReference>
<organism evidence="2 3">
    <name type="scientific">Roseibium alexandrii</name>
    <dbReference type="NCBI Taxonomy" id="388408"/>
    <lineage>
        <taxon>Bacteria</taxon>
        <taxon>Pseudomonadati</taxon>
        <taxon>Pseudomonadota</taxon>
        <taxon>Alphaproteobacteria</taxon>
        <taxon>Hyphomicrobiales</taxon>
        <taxon>Stappiaceae</taxon>
        <taxon>Roseibium</taxon>
    </lineage>
</organism>
<dbReference type="GO" id="GO:0003678">
    <property type="term" value="F:DNA helicase activity"/>
    <property type="evidence" value="ECO:0007669"/>
    <property type="project" value="UniProtKB-EC"/>
</dbReference>
<keyword evidence="2" id="KW-0547">Nucleotide-binding</keyword>
<keyword evidence="3" id="KW-1185">Reference proteome</keyword>
<proteinExistence type="predicted"/>
<dbReference type="InterPro" id="IPR007694">
    <property type="entry name" value="DNA_helicase_DnaB-like_C"/>
</dbReference>
<dbReference type="GO" id="GO:0005829">
    <property type="term" value="C:cytosol"/>
    <property type="evidence" value="ECO:0007669"/>
    <property type="project" value="TreeGrafter"/>
</dbReference>
<dbReference type="SUPFAM" id="SSF52540">
    <property type="entry name" value="P-loop containing nucleoside triphosphate hydrolases"/>
    <property type="match status" value="1"/>
</dbReference>
<dbReference type="OrthoDB" id="7357206at2"/>
<evidence type="ECO:0000313" key="2">
    <source>
        <dbReference type="EMBL" id="CTQ68999.1"/>
    </source>
</evidence>
<dbReference type="STRING" id="388408.LAX5112_01964"/>
<keyword evidence="2" id="KW-0378">Hydrolase</keyword>
<dbReference type="PANTHER" id="PTHR30153:SF2">
    <property type="entry name" value="REPLICATIVE DNA HELICASE"/>
    <property type="match status" value="1"/>
</dbReference>